<evidence type="ECO:0000313" key="3">
    <source>
        <dbReference type="Proteomes" id="UP000623129"/>
    </source>
</evidence>
<evidence type="ECO:0000259" key="1">
    <source>
        <dbReference type="SMART" id="SM00256"/>
    </source>
</evidence>
<organism evidence="2 3">
    <name type="scientific">Carex littledalei</name>
    <dbReference type="NCBI Taxonomy" id="544730"/>
    <lineage>
        <taxon>Eukaryota</taxon>
        <taxon>Viridiplantae</taxon>
        <taxon>Streptophyta</taxon>
        <taxon>Embryophyta</taxon>
        <taxon>Tracheophyta</taxon>
        <taxon>Spermatophyta</taxon>
        <taxon>Magnoliopsida</taxon>
        <taxon>Liliopsida</taxon>
        <taxon>Poales</taxon>
        <taxon>Cyperaceae</taxon>
        <taxon>Cyperoideae</taxon>
        <taxon>Cariceae</taxon>
        <taxon>Carex</taxon>
        <taxon>Carex subgen. Euthyceras</taxon>
    </lineage>
</organism>
<keyword evidence="3" id="KW-1185">Reference proteome</keyword>
<dbReference type="Pfam" id="PF03478">
    <property type="entry name" value="Beta-prop_KIB1-4"/>
    <property type="match status" value="1"/>
</dbReference>
<name>A0A833VC36_9POAL</name>
<proteinExistence type="predicted"/>
<dbReference type="InterPro" id="IPR050942">
    <property type="entry name" value="F-box_BR-signaling"/>
</dbReference>
<feature type="domain" description="F-box" evidence="1">
    <location>
        <begin position="7"/>
        <end position="48"/>
    </location>
</feature>
<dbReference type="InterPro" id="IPR001810">
    <property type="entry name" value="F-box_dom"/>
</dbReference>
<dbReference type="SUPFAM" id="SSF81383">
    <property type="entry name" value="F-box domain"/>
    <property type="match status" value="1"/>
</dbReference>
<sequence length="372" mass="42853">MDCWSKLPEHLIEIFAEKLDSHRDFLSFSAVCTSWRSIFKNNIHCLPSKIPISHCLPKGKPLPLLVLYSTMDSKIHNLFSLSNGKKMVKISHEIDLSKTENKLIMGSWRGWLFVVDYITHEIALINPLTGEEVCLPSFPSSSSLSLVRIKLVVFSYPIGNKYDCMVMFVCNHTKICFCKVGDDKWKTHRHSQGIENLINHNGIFHAMDLSSNLYRITMMENTIDMQYVLVWDTFGNQRCLFSTKFLVESSGELLLVTHAMPYKHLDGIPHFEIFKLTSRYVNYHDVYYLKYEWQQIEDVGNQTIFLGHKGSISVESSLYHGMKGNCIYFARDVIGGNLYTAIYNLISLSVEYFSLDVDANLDGLLWFSPNPW</sequence>
<comment type="caution">
    <text evidence="2">The sequence shown here is derived from an EMBL/GenBank/DDBJ whole genome shotgun (WGS) entry which is preliminary data.</text>
</comment>
<dbReference type="OrthoDB" id="621744at2759"/>
<protein>
    <submittedName>
        <fullName evidence="2">F-box protein</fullName>
    </submittedName>
</protein>
<dbReference type="AlphaFoldDB" id="A0A833VC36"/>
<gene>
    <name evidence="2" type="ORF">FCM35_KLT01048</name>
</gene>
<dbReference type="SMART" id="SM00256">
    <property type="entry name" value="FBOX"/>
    <property type="match status" value="1"/>
</dbReference>
<accession>A0A833VC36</accession>
<dbReference type="InterPro" id="IPR036047">
    <property type="entry name" value="F-box-like_dom_sf"/>
</dbReference>
<dbReference type="EMBL" id="SWLB01000010">
    <property type="protein sequence ID" value="KAF3333357.1"/>
    <property type="molecule type" value="Genomic_DNA"/>
</dbReference>
<dbReference type="InterPro" id="IPR005174">
    <property type="entry name" value="KIB1-4_b-propeller"/>
</dbReference>
<evidence type="ECO:0000313" key="2">
    <source>
        <dbReference type="EMBL" id="KAF3333357.1"/>
    </source>
</evidence>
<dbReference type="PANTHER" id="PTHR44259">
    <property type="entry name" value="OS07G0183000 PROTEIN-RELATED"/>
    <property type="match status" value="1"/>
</dbReference>
<dbReference type="Proteomes" id="UP000623129">
    <property type="component" value="Unassembled WGS sequence"/>
</dbReference>
<reference evidence="2" key="1">
    <citation type="submission" date="2020-01" db="EMBL/GenBank/DDBJ databases">
        <title>Genome sequence of Kobresia littledalei, the first chromosome-level genome in the family Cyperaceae.</title>
        <authorList>
            <person name="Qu G."/>
        </authorList>
    </citation>
    <scope>NUCLEOTIDE SEQUENCE</scope>
    <source>
        <strain evidence="2">C.B.Clarke</strain>
        <tissue evidence="2">Leaf</tissue>
    </source>
</reference>